<dbReference type="Proteomes" id="UP000203073">
    <property type="component" value="Segment"/>
</dbReference>
<dbReference type="KEGG" id="vg:29056462"/>
<accession>A0A1C9EHR2</accession>
<protein>
    <submittedName>
        <fullName evidence="2">Tail assembly chaperone</fullName>
    </submittedName>
</protein>
<keyword evidence="3" id="KW-1185">Reference proteome</keyword>
<reference evidence="3" key="1">
    <citation type="submission" date="2016-07" db="EMBL/GenBank/DDBJ databases">
        <authorList>
            <person name="Florea S."/>
            <person name="Webb J.S."/>
            <person name="Jaromczyk J."/>
            <person name="Schardl C.L."/>
        </authorList>
    </citation>
    <scope>NUCLEOTIDE SEQUENCE [LARGE SCALE GENOMIC DNA]</scope>
</reference>
<gene>
    <name evidence="2" type="primary">15</name>
    <name evidence="2" type="ORF">SEA_HEDWIG_15</name>
</gene>
<feature type="compositionally biased region" description="Acidic residues" evidence="1">
    <location>
        <begin position="1"/>
        <end position="14"/>
    </location>
</feature>
<proteinExistence type="predicted"/>
<dbReference type="RefSeq" id="YP_009289824.1">
    <property type="nucleotide sequence ID" value="NC_031099.1"/>
</dbReference>
<name>A0A1C9EHR2_9CAUD</name>
<dbReference type="EMBL" id="KX557279">
    <property type="protein sequence ID" value="AON97308.1"/>
    <property type="molecule type" value="Genomic_DNA"/>
</dbReference>
<evidence type="ECO:0000313" key="2">
    <source>
        <dbReference type="EMBL" id="AON97308.1"/>
    </source>
</evidence>
<feature type="compositionally biased region" description="Basic and acidic residues" evidence="1">
    <location>
        <begin position="77"/>
        <end position="88"/>
    </location>
</feature>
<dbReference type="GeneID" id="29056462"/>
<feature type="compositionally biased region" description="Low complexity" evidence="1">
    <location>
        <begin position="15"/>
        <end position="25"/>
    </location>
</feature>
<evidence type="ECO:0000313" key="3">
    <source>
        <dbReference type="Proteomes" id="UP000203073"/>
    </source>
</evidence>
<evidence type="ECO:0000256" key="1">
    <source>
        <dbReference type="SAM" id="MobiDB-lite"/>
    </source>
</evidence>
<organism evidence="2 3">
    <name type="scientific">Gordonia phage Hedwig</name>
    <dbReference type="NCBI Taxonomy" id="1887648"/>
    <lineage>
        <taxon>Viruses</taxon>
        <taxon>Duplodnaviria</taxon>
        <taxon>Heunggongvirae</taxon>
        <taxon>Uroviricota</taxon>
        <taxon>Caudoviricetes</taxon>
        <taxon>Hedwigvirus</taxon>
        <taxon>Hedwigvirus hedwig</taxon>
    </lineage>
</organism>
<feature type="region of interest" description="Disordered" evidence="1">
    <location>
        <begin position="1"/>
        <end position="94"/>
    </location>
</feature>
<sequence>MIDEDFDQFEDGDDAAPTTTSTSRKSTSKRPAKKTTTAKRPAKKAAAPRARRPEPASDPEPQDDEPSVAPGLPETAARQREGRDDELVRVTQNGVPIEVPADQGQWPLSAMEYLITGRIFAGVRLLVGEEQWSALIASGAKVRDANELFDKIAAELGLESAGK</sequence>
<feature type="compositionally biased region" description="Basic residues" evidence="1">
    <location>
        <begin position="26"/>
        <end position="43"/>
    </location>
</feature>
<dbReference type="OrthoDB" id="38454at10239"/>